<accession>A0AAD7V351</accession>
<evidence type="ECO:0000313" key="2">
    <source>
        <dbReference type="Proteomes" id="UP001234581"/>
    </source>
</evidence>
<gene>
    <name evidence="1" type="ORF">O0I10_006727</name>
</gene>
<evidence type="ECO:0000313" key="1">
    <source>
        <dbReference type="EMBL" id="KAJ8657661.1"/>
    </source>
</evidence>
<dbReference type="SUPFAM" id="SSF48452">
    <property type="entry name" value="TPR-like"/>
    <property type="match status" value="1"/>
</dbReference>
<name>A0AAD7V351_9FUNG</name>
<dbReference type="AlphaFoldDB" id="A0AAD7V351"/>
<reference evidence="1 2" key="1">
    <citation type="submission" date="2023-03" db="EMBL/GenBank/DDBJ databases">
        <title>Genome sequence of Lichtheimia ornata CBS 291.66.</title>
        <authorList>
            <person name="Mohabir J.T."/>
            <person name="Shea T.P."/>
            <person name="Kurbessoian T."/>
            <person name="Berby B."/>
            <person name="Fontaine J."/>
            <person name="Livny J."/>
            <person name="Gnirke A."/>
            <person name="Stajich J.E."/>
            <person name="Cuomo C.A."/>
        </authorList>
    </citation>
    <scope>NUCLEOTIDE SEQUENCE [LARGE SCALE GENOMIC DNA]</scope>
    <source>
        <strain evidence="1">CBS 291.66</strain>
    </source>
</reference>
<organism evidence="1 2">
    <name type="scientific">Lichtheimia ornata</name>
    <dbReference type="NCBI Taxonomy" id="688661"/>
    <lineage>
        <taxon>Eukaryota</taxon>
        <taxon>Fungi</taxon>
        <taxon>Fungi incertae sedis</taxon>
        <taxon>Mucoromycota</taxon>
        <taxon>Mucoromycotina</taxon>
        <taxon>Mucoromycetes</taxon>
        <taxon>Mucorales</taxon>
        <taxon>Lichtheimiaceae</taxon>
        <taxon>Lichtheimia</taxon>
    </lineage>
</organism>
<proteinExistence type="predicted"/>
<dbReference type="RefSeq" id="XP_058342574.1">
    <property type="nucleotide sequence ID" value="XM_058486752.1"/>
</dbReference>
<dbReference type="Proteomes" id="UP001234581">
    <property type="component" value="Unassembled WGS sequence"/>
</dbReference>
<dbReference type="GeneID" id="83214137"/>
<protein>
    <submittedName>
        <fullName evidence="1">Uncharacterized protein</fullName>
    </submittedName>
</protein>
<keyword evidence="2" id="KW-1185">Reference proteome</keyword>
<dbReference type="EMBL" id="JARTCD010000030">
    <property type="protein sequence ID" value="KAJ8657661.1"/>
    <property type="molecule type" value="Genomic_DNA"/>
</dbReference>
<dbReference type="Gene3D" id="1.25.40.10">
    <property type="entry name" value="Tetratricopeptide repeat domain"/>
    <property type="match status" value="1"/>
</dbReference>
<sequence length="339" mass="37867">MKDTTPSPDLLQGPTTIPVQECNNSKQIEAAIDIIQQSASQFYCALRDRAKLLATSAQFEAALRDAAAMQRIRPTSALGYLCEGDVYCQQGRAEDAVAIYTKGLDASSSSSSSSSDPHYHELQQQRIAAKTMSNNRINFISQLPIDVVSTYIIPRFMLTVLSSTGYCLCLHVSDPWQQRIPQHGSIFEVDYEIRTFRKGHEQLVRFALYFKLLDLILGSEANKSQLKGLAMVANTWTHTWMLATIHRSVSLQTCPNLIFLKSHNANAVIPSSIGSLQYPRLTHLGLHNFSEESIAKNNLVGVWSLFLVSFEISAMPKDSRISPLLSQQRPHLRTISVWP</sequence>
<comment type="caution">
    <text evidence="1">The sequence shown here is derived from an EMBL/GenBank/DDBJ whole genome shotgun (WGS) entry which is preliminary data.</text>
</comment>
<dbReference type="InterPro" id="IPR011990">
    <property type="entry name" value="TPR-like_helical_dom_sf"/>
</dbReference>